<dbReference type="AlphaFoldDB" id="A0AAW3I120"/>
<gene>
    <name evidence="4" type="ORF">AFM18_17345</name>
</gene>
<comment type="function">
    <text evidence="1">Required for the transposition of the insertion element.</text>
</comment>
<evidence type="ECO:0000256" key="2">
    <source>
        <dbReference type="ARBA" id="ARBA00006363"/>
    </source>
</evidence>
<evidence type="ECO:0000313" key="4">
    <source>
        <dbReference type="EMBL" id="KNE26473.1"/>
    </source>
</evidence>
<evidence type="ECO:0000259" key="3">
    <source>
        <dbReference type="PROSITE" id="PS50994"/>
    </source>
</evidence>
<dbReference type="InterPro" id="IPR053392">
    <property type="entry name" value="Transposase_IS30-like"/>
</dbReference>
<sequence length="264" mass="30041">MKRGLRPKPYLLSSEPELRGIVIRLLEADWSPEQISGWLKRHSPDGKIMCVSHETIYRSLFVQARGVLREELKKHLRTQRMFRHARPHRAAISGGIPDCISIRSRPAEIEDRALPGHWEGDLISGANQSAIATIVDRSTRFTVLCRIEDKRAETVTRALVEQMRQLPAQLRKSLTRDREAELSAHRHFSIATNMVVYFCDPGSPWQRGTNENTNGLLRQYFPKRAGLANYTQCELDAVAAKLNSRPRKTLGFKTPAEALDAMLH</sequence>
<name>A0AAW3I120_9BURK</name>
<dbReference type="Gene3D" id="3.30.420.10">
    <property type="entry name" value="Ribonuclease H-like superfamily/Ribonuclease H"/>
    <property type="match status" value="1"/>
</dbReference>
<dbReference type="EMBL" id="LGVG01000022">
    <property type="protein sequence ID" value="KNE26473.1"/>
    <property type="molecule type" value="Genomic_DNA"/>
</dbReference>
<dbReference type="PANTHER" id="PTHR10948:SF23">
    <property type="entry name" value="TRANSPOSASE INSI FOR INSERTION SEQUENCE ELEMENT IS30A-RELATED"/>
    <property type="match status" value="1"/>
</dbReference>
<dbReference type="PANTHER" id="PTHR10948">
    <property type="entry name" value="TRANSPOSASE"/>
    <property type="match status" value="1"/>
</dbReference>
<dbReference type="PROSITE" id="PS50994">
    <property type="entry name" value="INTEGRASE"/>
    <property type="match status" value="1"/>
</dbReference>
<reference evidence="4 5" key="1">
    <citation type="submission" date="2015-07" db="EMBL/GenBank/DDBJ databases">
        <title>Draft genome of Achromobacter spanius.</title>
        <authorList>
            <person name="Wang X."/>
        </authorList>
    </citation>
    <scope>NUCLEOTIDE SEQUENCE [LARGE SCALE GENOMIC DNA]</scope>
    <source>
        <strain evidence="4 5">CGMCC9173</strain>
    </source>
</reference>
<dbReference type="PROSITE" id="PS01043">
    <property type="entry name" value="TRANSPOSASE_IS30"/>
    <property type="match status" value="1"/>
</dbReference>
<feature type="domain" description="Integrase catalytic" evidence="3">
    <location>
        <begin position="102"/>
        <end position="263"/>
    </location>
</feature>
<comment type="similarity">
    <text evidence="2">Belongs to the transposase IS30 family.</text>
</comment>
<dbReference type="InterPro" id="IPR036397">
    <property type="entry name" value="RNaseH_sf"/>
</dbReference>
<dbReference type="InterPro" id="IPR001584">
    <property type="entry name" value="Integrase_cat-core"/>
</dbReference>
<proteinExistence type="inferred from homology"/>
<dbReference type="InterPro" id="IPR051917">
    <property type="entry name" value="Transposase-Integrase"/>
</dbReference>
<dbReference type="Pfam" id="PF00665">
    <property type="entry name" value="rve"/>
    <property type="match status" value="1"/>
</dbReference>
<protein>
    <recommendedName>
        <fullName evidence="3">Integrase catalytic domain-containing protein</fullName>
    </recommendedName>
</protein>
<dbReference type="GO" id="GO:0006313">
    <property type="term" value="P:DNA transposition"/>
    <property type="evidence" value="ECO:0007669"/>
    <property type="project" value="InterPro"/>
</dbReference>
<dbReference type="InterPro" id="IPR001598">
    <property type="entry name" value="Transposase_IS30_CS"/>
</dbReference>
<dbReference type="GO" id="GO:0005829">
    <property type="term" value="C:cytosol"/>
    <property type="evidence" value="ECO:0007669"/>
    <property type="project" value="TreeGrafter"/>
</dbReference>
<dbReference type="GO" id="GO:0003677">
    <property type="term" value="F:DNA binding"/>
    <property type="evidence" value="ECO:0007669"/>
    <property type="project" value="InterPro"/>
</dbReference>
<dbReference type="GO" id="GO:0004803">
    <property type="term" value="F:transposase activity"/>
    <property type="evidence" value="ECO:0007669"/>
    <property type="project" value="InterPro"/>
</dbReference>
<evidence type="ECO:0000256" key="1">
    <source>
        <dbReference type="ARBA" id="ARBA00002190"/>
    </source>
</evidence>
<evidence type="ECO:0000313" key="5">
    <source>
        <dbReference type="Proteomes" id="UP000037511"/>
    </source>
</evidence>
<organism evidence="4 5">
    <name type="scientific">Achromobacter spanius</name>
    <dbReference type="NCBI Taxonomy" id="217203"/>
    <lineage>
        <taxon>Bacteria</taxon>
        <taxon>Pseudomonadati</taxon>
        <taxon>Pseudomonadota</taxon>
        <taxon>Betaproteobacteria</taxon>
        <taxon>Burkholderiales</taxon>
        <taxon>Alcaligenaceae</taxon>
        <taxon>Achromobacter</taxon>
    </lineage>
</organism>
<dbReference type="Proteomes" id="UP000037511">
    <property type="component" value="Unassembled WGS sequence"/>
</dbReference>
<dbReference type="NCBIfam" id="NF033563">
    <property type="entry name" value="transpos_IS30"/>
    <property type="match status" value="1"/>
</dbReference>
<dbReference type="SUPFAM" id="SSF53098">
    <property type="entry name" value="Ribonuclease H-like"/>
    <property type="match status" value="1"/>
</dbReference>
<comment type="caution">
    <text evidence="4">The sequence shown here is derived from an EMBL/GenBank/DDBJ whole genome shotgun (WGS) entry which is preliminary data.</text>
</comment>
<dbReference type="InterPro" id="IPR012337">
    <property type="entry name" value="RNaseH-like_sf"/>
</dbReference>
<dbReference type="GO" id="GO:0015074">
    <property type="term" value="P:DNA integration"/>
    <property type="evidence" value="ECO:0007669"/>
    <property type="project" value="InterPro"/>
</dbReference>
<accession>A0AAW3I120</accession>